<dbReference type="OrthoDB" id="10252345at2759"/>
<keyword evidence="1" id="KW-0812">Transmembrane</keyword>
<sequence>MDDACLVFKMAFDWLAVVIADRLLLKDGLGPKFAPFLAERTTIEKILELAEYPFPRQQTVITSVIHRTFREYNVNLSHYLIYRDLMSSIGEESVSSHVVDSSMLRKSLEHHKIAGTTDCLPIYYIYKEVIENTPLTGSHFYYYKRIHFYFSLLVALLTSLIISIFWGDELVTIIANLRF</sequence>
<dbReference type="Proteomes" id="UP000070089">
    <property type="component" value="Unassembled WGS sequence"/>
</dbReference>
<dbReference type="EMBL" id="JXTI01000037">
    <property type="protein sequence ID" value="KWX14301.1"/>
    <property type="molecule type" value="Genomic_DNA"/>
</dbReference>
<name>A0A132NW57_GIAIN</name>
<dbReference type="VEuPathDB" id="GiardiaDB:QR46_1690"/>
<comment type="caution">
    <text evidence="2">The sequence shown here is derived from an EMBL/GenBank/DDBJ whole genome shotgun (WGS) entry which is preliminary data.</text>
</comment>
<evidence type="ECO:0000313" key="2">
    <source>
        <dbReference type="EMBL" id="KWX14301.1"/>
    </source>
</evidence>
<dbReference type="AlphaFoldDB" id="A0A132NW57"/>
<reference evidence="2 3" key="1">
    <citation type="journal article" date="2015" name="Mol. Biochem. Parasitol.">
        <title>Identification of polymorphic genes for use in assemblage B genotyping assays through comparative genomics of multiple assemblage B Giardia duodenalis isolates.</title>
        <authorList>
            <person name="Wielinga C."/>
            <person name="Thompson R.C."/>
            <person name="Monis P."/>
            <person name="Ryan U."/>
        </authorList>
    </citation>
    <scope>NUCLEOTIDE SEQUENCE [LARGE SCALE GENOMIC DNA]</scope>
    <source>
        <strain evidence="2 3">BAH15c1</strain>
    </source>
</reference>
<accession>A0A132NW57</accession>
<proteinExistence type="predicted"/>
<protein>
    <submittedName>
        <fullName evidence="2">Uncharacterized protein</fullName>
    </submittedName>
</protein>
<organism evidence="2 3">
    <name type="scientific">Giardia duodenalis assemblage B</name>
    <dbReference type="NCBI Taxonomy" id="1394984"/>
    <lineage>
        <taxon>Eukaryota</taxon>
        <taxon>Metamonada</taxon>
        <taxon>Diplomonadida</taxon>
        <taxon>Hexamitidae</taxon>
        <taxon>Giardiinae</taxon>
        <taxon>Giardia</taxon>
    </lineage>
</organism>
<gene>
    <name evidence="2" type="ORF">QR46_1690</name>
</gene>
<keyword evidence="1" id="KW-0472">Membrane</keyword>
<keyword evidence="1" id="KW-1133">Transmembrane helix</keyword>
<feature type="transmembrane region" description="Helical" evidence="1">
    <location>
        <begin position="148"/>
        <end position="167"/>
    </location>
</feature>
<evidence type="ECO:0000256" key="1">
    <source>
        <dbReference type="SAM" id="Phobius"/>
    </source>
</evidence>
<evidence type="ECO:0000313" key="3">
    <source>
        <dbReference type="Proteomes" id="UP000070089"/>
    </source>
</evidence>